<dbReference type="AlphaFoldDB" id="A0A9D4MI97"/>
<dbReference type="EMBL" id="JAIWYP010000001">
    <property type="protein sequence ID" value="KAH3877458.1"/>
    <property type="molecule type" value="Genomic_DNA"/>
</dbReference>
<accession>A0A9D4MI97</accession>
<sequence length="54" mass="6002">MVVAVVVGESLCLRTKDQKDTSSATSTRSQTLLLLELYKSNVDKFNNPLVKNFV</sequence>
<protein>
    <submittedName>
        <fullName evidence="1">Uncharacterized protein</fullName>
    </submittedName>
</protein>
<proteinExistence type="predicted"/>
<evidence type="ECO:0000313" key="1">
    <source>
        <dbReference type="EMBL" id="KAH3877458.1"/>
    </source>
</evidence>
<evidence type="ECO:0000313" key="2">
    <source>
        <dbReference type="Proteomes" id="UP000828390"/>
    </source>
</evidence>
<name>A0A9D4MI97_DREPO</name>
<gene>
    <name evidence="1" type="ORF">DPMN_001325</name>
</gene>
<keyword evidence="2" id="KW-1185">Reference proteome</keyword>
<comment type="caution">
    <text evidence="1">The sequence shown here is derived from an EMBL/GenBank/DDBJ whole genome shotgun (WGS) entry which is preliminary data.</text>
</comment>
<reference evidence="1" key="1">
    <citation type="journal article" date="2019" name="bioRxiv">
        <title>The Genome of the Zebra Mussel, Dreissena polymorpha: A Resource for Invasive Species Research.</title>
        <authorList>
            <person name="McCartney M.A."/>
            <person name="Auch B."/>
            <person name="Kono T."/>
            <person name="Mallez S."/>
            <person name="Zhang Y."/>
            <person name="Obille A."/>
            <person name="Becker A."/>
            <person name="Abrahante J.E."/>
            <person name="Garbe J."/>
            <person name="Badalamenti J.P."/>
            <person name="Herman A."/>
            <person name="Mangelson H."/>
            <person name="Liachko I."/>
            <person name="Sullivan S."/>
            <person name="Sone E.D."/>
            <person name="Koren S."/>
            <person name="Silverstein K.A.T."/>
            <person name="Beckman K.B."/>
            <person name="Gohl D.M."/>
        </authorList>
    </citation>
    <scope>NUCLEOTIDE SEQUENCE</scope>
    <source>
        <strain evidence="1">Duluth1</strain>
        <tissue evidence="1">Whole animal</tissue>
    </source>
</reference>
<organism evidence="1 2">
    <name type="scientific">Dreissena polymorpha</name>
    <name type="common">Zebra mussel</name>
    <name type="synonym">Mytilus polymorpha</name>
    <dbReference type="NCBI Taxonomy" id="45954"/>
    <lineage>
        <taxon>Eukaryota</taxon>
        <taxon>Metazoa</taxon>
        <taxon>Spiralia</taxon>
        <taxon>Lophotrochozoa</taxon>
        <taxon>Mollusca</taxon>
        <taxon>Bivalvia</taxon>
        <taxon>Autobranchia</taxon>
        <taxon>Heteroconchia</taxon>
        <taxon>Euheterodonta</taxon>
        <taxon>Imparidentia</taxon>
        <taxon>Neoheterodontei</taxon>
        <taxon>Myida</taxon>
        <taxon>Dreissenoidea</taxon>
        <taxon>Dreissenidae</taxon>
        <taxon>Dreissena</taxon>
    </lineage>
</organism>
<reference evidence="1" key="2">
    <citation type="submission" date="2020-11" db="EMBL/GenBank/DDBJ databases">
        <authorList>
            <person name="McCartney M.A."/>
            <person name="Auch B."/>
            <person name="Kono T."/>
            <person name="Mallez S."/>
            <person name="Becker A."/>
            <person name="Gohl D.M."/>
            <person name="Silverstein K.A.T."/>
            <person name="Koren S."/>
            <person name="Bechman K.B."/>
            <person name="Herman A."/>
            <person name="Abrahante J.E."/>
            <person name="Garbe J."/>
        </authorList>
    </citation>
    <scope>NUCLEOTIDE SEQUENCE</scope>
    <source>
        <strain evidence="1">Duluth1</strain>
        <tissue evidence="1">Whole animal</tissue>
    </source>
</reference>
<dbReference type="Proteomes" id="UP000828390">
    <property type="component" value="Unassembled WGS sequence"/>
</dbReference>